<dbReference type="PANTHER" id="PTHR10791:SF112">
    <property type="entry name" value="SUGAR TRANSPORTER SWEET1"/>
    <property type="match status" value="1"/>
</dbReference>
<evidence type="ECO:0000313" key="11">
    <source>
        <dbReference type="Proteomes" id="UP000837857"/>
    </source>
</evidence>
<keyword evidence="4 9" id="KW-0762">Sugar transport</keyword>
<evidence type="ECO:0000256" key="4">
    <source>
        <dbReference type="ARBA" id="ARBA00022597"/>
    </source>
</evidence>
<comment type="function">
    <text evidence="9">Mediates sugar transport across membranes.</text>
</comment>
<comment type="similarity">
    <text evidence="2 9">Belongs to the SWEET sugar transporter family.</text>
</comment>
<evidence type="ECO:0000256" key="2">
    <source>
        <dbReference type="ARBA" id="ARBA00007809"/>
    </source>
</evidence>
<reference evidence="10" key="1">
    <citation type="submission" date="2022-03" db="EMBL/GenBank/DDBJ databases">
        <authorList>
            <person name="Martin H S."/>
        </authorList>
    </citation>
    <scope>NUCLEOTIDE SEQUENCE</scope>
</reference>
<gene>
    <name evidence="10" type="ORF">IPOD504_LOCUS15998</name>
</gene>
<organism evidence="10 11">
    <name type="scientific">Iphiclides podalirius</name>
    <name type="common">scarce swallowtail</name>
    <dbReference type="NCBI Taxonomy" id="110791"/>
    <lineage>
        <taxon>Eukaryota</taxon>
        <taxon>Metazoa</taxon>
        <taxon>Ecdysozoa</taxon>
        <taxon>Arthropoda</taxon>
        <taxon>Hexapoda</taxon>
        <taxon>Insecta</taxon>
        <taxon>Pterygota</taxon>
        <taxon>Neoptera</taxon>
        <taxon>Endopterygota</taxon>
        <taxon>Lepidoptera</taxon>
        <taxon>Glossata</taxon>
        <taxon>Ditrysia</taxon>
        <taxon>Papilionoidea</taxon>
        <taxon>Papilionidae</taxon>
        <taxon>Papilioninae</taxon>
        <taxon>Iphiclides</taxon>
    </lineage>
</organism>
<feature type="non-terminal residue" evidence="10">
    <location>
        <position position="221"/>
    </location>
</feature>
<keyword evidence="6" id="KW-0677">Repeat</keyword>
<accession>A0ABN8J4Z5</accession>
<dbReference type="Gene3D" id="1.20.1280.290">
    <property type="match status" value="2"/>
</dbReference>
<keyword evidence="3 9" id="KW-0813">Transport</keyword>
<evidence type="ECO:0000313" key="10">
    <source>
        <dbReference type="EMBL" id="CAH2074271.1"/>
    </source>
</evidence>
<dbReference type="InterPro" id="IPR004316">
    <property type="entry name" value="SWEET_rpt"/>
</dbReference>
<sequence length="221" mass="24672">MHLFELKEHIANLAVITTILQFFSGILVCKQYVVNRTTAEASSFPFIAGILSAGIWLLYGLAKHNDKIVMVNTVGVTLMISYTVVFYIYTFKKSTVLKQITFTVALLLFMICYISIEEDNEILLTRLGLLACSLTLITVAAPMSKLLYVIKVKCTDCLPFPMILMSFFVSAFWSLYGYIDEDIYILIPNSIGGVLAMAQLSLFAIYPSLPHSSVPYKSMVA</sequence>
<feature type="transmembrane region" description="Helical" evidence="9">
    <location>
        <begin position="41"/>
        <end position="62"/>
    </location>
</feature>
<feature type="transmembrane region" description="Helical" evidence="9">
    <location>
        <begin position="185"/>
        <end position="209"/>
    </location>
</feature>
<keyword evidence="5 9" id="KW-0812">Transmembrane</keyword>
<feature type="transmembrane region" description="Helical" evidence="9">
    <location>
        <begin position="68"/>
        <end position="89"/>
    </location>
</feature>
<evidence type="ECO:0000256" key="5">
    <source>
        <dbReference type="ARBA" id="ARBA00022692"/>
    </source>
</evidence>
<evidence type="ECO:0000256" key="6">
    <source>
        <dbReference type="ARBA" id="ARBA00022737"/>
    </source>
</evidence>
<name>A0ABN8J4Z5_9NEOP</name>
<feature type="transmembrane region" description="Helical" evidence="9">
    <location>
        <begin position="160"/>
        <end position="179"/>
    </location>
</feature>
<keyword evidence="11" id="KW-1185">Reference proteome</keyword>
<proteinExistence type="inferred from homology"/>
<dbReference type="EMBL" id="OW152819">
    <property type="protein sequence ID" value="CAH2074271.1"/>
    <property type="molecule type" value="Genomic_DNA"/>
</dbReference>
<feature type="transmembrane region" description="Helical" evidence="9">
    <location>
        <begin position="12"/>
        <end position="29"/>
    </location>
</feature>
<dbReference type="InterPro" id="IPR047664">
    <property type="entry name" value="SWEET"/>
</dbReference>
<evidence type="ECO:0000256" key="9">
    <source>
        <dbReference type="RuleBase" id="RU910715"/>
    </source>
</evidence>
<keyword evidence="7 9" id="KW-1133">Transmembrane helix</keyword>
<protein>
    <recommendedName>
        <fullName evidence="9">Sugar transporter SWEET</fullName>
    </recommendedName>
</protein>
<dbReference type="Pfam" id="PF03083">
    <property type="entry name" value="MtN3_slv"/>
    <property type="match status" value="2"/>
</dbReference>
<evidence type="ECO:0000256" key="3">
    <source>
        <dbReference type="ARBA" id="ARBA00022448"/>
    </source>
</evidence>
<feature type="transmembrane region" description="Helical" evidence="9">
    <location>
        <begin position="128"/>
        <end position="148"/>
    </location>
</feature>
<evidence type="ECO:0000256" key="1">
    <source>
        <dbReference type="ARBA" id="ARBA00004127"/>
    </source>
</evidence>
<comment type="subcellular location">
    <subcellularLocation>
        <location evidence="9">Cell membrane</location>
        <topology evidence="9">Multi-pass membrane protein</topology>
    </subcellularLocation>
    <subcellularLocation>
        <location evidence="1">Endomembrane system</location>
        <topology evidence="1">Multi-pass membrane protein</topology>
    </subcellularLocation>
</comment>
<evidence type="ECO:0000256" key="8">
    <source>
        <dbReference type="ARBA" id="ARBA00023136"/>
    </source>
</evidence>
<dbReference type="Proteomes" id="UP000837857">
    <property type="component" value="Chromosome 7"/>
</dbReference>
<keyword evidence="8 9" id="KW-0472">Membrane</keyword>
<evidence type="ECO:0000256" key="7">
    <source>
        <dbReference type="ARBA" id="ARBA00022989"/>
    </source>
</evidence>
<dbReference type="PANTHER" id="PTHR10791">
    <property type="entry name" value="RAG1-ACTIVATING PROTEIN 1"/>
    <property type="match status" value="1"/>
</dbReference>
<feature type="transmembrane region" description="Helical" evidence="9">
    <location>
        <begin position="96"/>
        <end position="116"/>
    </location>
</feature>